<dbReference type="PANTHER" id="PTHR34533:SF2">
    <property type="entry name" value="COILED-COIL DOMAIN CONTAINING 163"/>
    <property type="match status" value="1"/>
</dbReference>
<gene>
    <name evidence="3" type="primary">CCDC163</name>
</gene>
<proteinExistence type="predicted"/>
<dbReference type="GeneID" id="103013277"/>
<name>A0ABM3T0H2_BALAC</name>
<dbReference type="RefSeq" id="XP_057395589.1">
    <property type="nucleotide sequence ID" value="XM_057539606.1"/>
</dbReference>
<accession>A0ABM3T0H2</accession>
<keyword evidence="2" id="KW-1185">Reference proteome</keyword>
<reference evidence="3" key="1">
    <citation type="submission" date="2025-08" db="UniProtKB">
        <authorList>
            <consortium name="RefSeq"/>
        </authorList>
    </citation>
    <scope>IDENTIFICATION</scope>
</reference>
<dbReference type="InterPro" id="IPR039284">
    <property type="entry name" value="CCDC159/163"/>
</dbReference>
<dbReference type="Proteomes" id="UP001652580">
    <property type="component" value="Unplaced"/>
</dbReference>
<feature type="coiled-coil region" evidence="1">
    <location>
        <begin position="287"/>
        <end position="314"/>
    </location>
</feature>
<evidence type="ECO:0000313" key="3">
    <source>
        <dbReference type="RefSeq" id="XP_057395589.1"/>
    </source>
</evidence>
<evidence type="ECO:0000313" key="2">
    <source>
        <dbReference type="Proteomes" id="UP001652580"/>
    </source>
</evidence>
<keyword evidence="3" id="KW-0812">Transmembrane</keyword>
<organism evidence="2 3">
    <name type="scientific">Balaenoptera acutorostrata</name>
    <name type="common">Common minke whale</name>
    <name type="synonym">Balaena rostrata</name>
    <dbReference type="NCBI Taxonomy" id="9767"/>
    <lineage>
        <taxon>Eukaryota</taxon>
        <taxon>Metazoa</taxon>
        <taxon>Chordata</taxon>
        <taxon>Craniata</taxon>
        <taxon>Vertebrata</taxon>
        <taxon>Euteleostomi</taxon>
        <taxon>Mammalia</taxon>
        <taxon>Eutheria</taxon>
        <taxon>Laurasiatheria</taxon>
        <taxon>Artiodactyla</taxon>
        <taxon>Whippomorpha</taxon>
        <taxon>Cetacea</taxon>
        <taxon>Mysticeti</taxon>
        <taxon>Balaenopteridae</taxon>
        <taxon>Balaenoptera</taxon>
    </lineage>
</organism>
<keyword evidence="1" id="KW-0175">Coiled coil</keyword>
<sequence length="418" mass="46268">MIPESASRTLVPPGFLGFCPRTAASHASGHVAARVGVKRGPASSGGGAPWSCWAPCAAREAASCKDRGWESKGTRCQGARPLPQAMSRSLSRSEQLDALLNATDGNVARIKQRLYPLGVSTAGIVPFSTYPSAFSLSRICLFPVPMPSTIPSKFQLFLFLNKHFDPPTPPSRLCTCPFLIPSAGDLTGTWISPHYLPPQSGVQAQQPWALETPIVPERLSWAEARSASSLWDEVTILRSQLRSQAQVTEALRQAVQGLLEEREQQKYQISVLEASLRLLQGGPEQRVLLLEQRLEGLRRELQGLRSQVQEQARAQIQTGPQKCSATSGLHQELQNDPQLLWEESEILREELKLLRDQLSQHQELLLKQMTEGRQAQAHSWKISRGIPFLTWSPAAFSSRPRALYFKGPKMLLSDCKDL</sequence>
<protein>
    <submittedName>
        <fullName evidence="3">Transmembrane protein CCDC163 isoform X1</fullName>
    </submittedName>
</protein>
<dbReference type="PANTHER" id="PTHR34533">
    <property type="entry name" value="TRANSMEMBRANE PROTEIN CCDC163"/>
    <property type="match status" value="1"/>
</dbReference>
<keyword evidence="3" id="KW-0472">Membrane</keyword>
<evidence type="ECO:0000256" key="1">
    <source>
        <dbReference type="SAM" id="Coils"/>
    </source>
</evidence>